<dbReference type="AlphaFoldDB" id="A0A7T8HI30"/>
<keyword evidence="3" id="KW-1185">Reference proteome</keyword>
<feature type="non-terminal residue" evidence="2">
    <location>
        <position position="51"/>
    </location>
</feature>
<evidence type="ECO:0000256" key="1">
    <source>
        <dbReference type="SAM" id="MobiDB-lite"/>
    </source>
</evidence>
<gene>
    <name evidence="2" type="ORF">FKW44_010768</name>
</gene>
<dbReference type="EMBL" id="CP045896">
    <property type="protein sequence ID" value="QQP49935.1"/>
    <property type="molecule type" value="Genomic_DNA"/>
</dbReference>
<feature type="compositionally biased region" description="Acidic residues" evidence="1">
    <location>
        <begin position="12"/>
        <end position="23"/>
    </location>
</feature>
<protein>
    <submittedName>
        <fullName evidence="2">Uncharacterized protein</fullName>
    </submittedName>
</protein>
<sequence>MGLPTNPNISDGDSDLSDDEAEGLSENLSRIVLQAPTDYSFDEIEHLPSEN</sequence>
<name>A0A7T8HI30_CALRO</name>
<dbReference type="Proteomes" id="UP000595437">
    <property type="component" value="Chromosome 7"/>
</dbReference>
<feature type="compositionally biased region" description="Polar residues" evidence="1">
    <location>
        <begin position="1"/>
        <end position="11"/>
    </location>
</feature>
<dbReference type="OrthoDB" id="6400910at2759"/>
<accession>A0A7T8HI30</accession>
<evidence type="ECO:0000313" key="2">
    <source>
        <dbReference type="EMBL" id="QQP49935.1"/>
    </source>
</evidence>
<feature type="region of interest" description="Disordered" evidence="1">
    <location>
        <begin position="1"/>
        <end position="29"/>
    </location>
</feature>
<organism evidence="2 3">
    <name type="scientific">Caligus rogercresseyi</name>
    <name type="common">Sea louse</name>
    <dbReference type="NCBI Taxonomy" id="217165"/>
    <lineage>
        <taxon>Eukaryota</taxon>
        <taxon>Metazoa</taxon>
        <taxon>Ecdysozoa</taxon>
        <taxon>Arthropoda</taxon>
        <taxon>Crustacea</taxon>
        <taxon>Multicrustacea</taxon>
        <taxon>Hexanauplia</taxon>
        <taxon>Copepoda</taxon>
        <taxon>Siphonostomatoida</taxon>
        <taxon>Caligidae</taxon>
        <taxon>Caligus</taxon>
    </lineage>
</organism>
<reference evidence="3" key="1">
    <citation type="submission" date="2021-01" db="EMBL/GenBank/DDBJ databases">
        <title>Caligus Genome Assembly.</title>
        <authorList>
            <person name="Gallardo-Escarate C."/>
        </authorList>
    </citation>
    <scope>NUCLEOTIDE SEQUENCE [LARGE SCALE GENOMIC DNA]</scope>
</reference>
<proteinExistence type="predicted"/>
<evidence type="ECO:0000313" key="3">
    <source>
        <dbReference type="Proteomes" id="UP000595437"/>
    </source>
</evidence>